<evidence type="ECO:0000313" key="3">
    <source>
        <dbReference type="EMBL" id="MBB2160465.1"/>
    </source>
</evidence>
<evidence type="ECO:0000256" key="1">
    <source>
        <dbReference type="ARBA" id="ARBA00008769"/>
    </source>
</evidence>
<evidence type="ECO:0000313" key="4">
    <source>
        <dbReference type="Proteomes" id="UP000589085"/>
    </source>
</evidence>
<dbReference type="GO" id="GO:0008643">
    <property type="term" value="P:carbohydrate transport"/>
    <property type="evidence" value="ECO:0007669"/>
    <property type="project" value="InterPro"/>
</dbReference>
<comment type="caution">
    <text evidence="3">The sequence shown here is derived from an EMBL/GenBank/DDBJ whole genome shotgun (WGS) entry which is preliminary data.</text>
</comment>
<name>A0A7W4ICR6_9PROT</name>
<accession>A0A7W4ICR6</accession>
<comment type="similarity">
    <text evidence="1 2">Belongs to the OprB family.</text>
</comment>
<dbReference type="Gene3D" id="2.40.160.180">
    <property type="entry name" value="Carbohydrate-selective porin OprB"/>
    <property type="match status" value="1"/>
</dbReference>
<dbReference type="Pfam" id="PF04966">
    <property type="entry name" value="OprB"/>
    <property type="match status" value="1"/>
</dbReference>
<dbReference type="GO" id="GO:0016020">
    <property type="term" value="C:membrane"/>
    <property type="evidence" value="ECO:0007669"/>
    <property type="project" value="InterPro"/>
</dbReference>
<proteinExistence type="inferred from homology"/>
<protein>
    <submittedName>
        <fullName evidence="3">Porin</fullName>
    </submittedName>
</protein>
<dbReference type="InterPro" id="IPR007049">
    <property type="entry name" value="Carb-sel_porin_OprB"/>
</dbReference>
<organism evidence="3 4">
    <name type="scientific">Gluconacetobacter sacchari</name>
    <dbReference type="NCBI Taxonomy" id="92759"/>
    <lineage>
        <taxon>Bacteria</taxon>
        <taxon>Pseudomonadati</taxon>
        <taxon>Pseudomonadota</taxon>
        <taxon>Alphaproteobacteria</taxon>
        <taxon>Acetobacterales</taxon>
        <taxon>Acetobacteraceae</taxon>
        <taxon>Gluconacetobacter</taxon>
    </lineage>
</organism>
<dbReference type="AlphaFoldDB" id="A0A7W4ICR6"/>
<evidence type="ECO:0000256" key="2">
    <source>
        <dbReference type="RuleBase" id="RU363072"/>
    </source>
</evidence>
<dbReference type="InterPro" id="IPR052932">
    <property type="entry name" value="OprB_Porin"/>
</dbReference>
<dbReference type="Proteomes" id="UP000589085">
    <property type="component" value="Unassembled WGS sequence"/>
</dbReference>
<dbReference type="GO" id="GO:0015288">
    <property type="term" value="F:porin activity"/>
    <property type="evidence" value="ECO:0007669"/>
    <property type="project" value="InterPro"/>
</dbReference>
<reference evidence="3 4" key="1">
    <citation type="submission" date="2020-04" db="EMBL/GenBank/DDBJ databases">
        <title>Description of novel Gluconacetobacter.</title>
        <authorList>
            <person name="Sombolestani A."/>
        </authorList>
    </citation>
    <scope>NUCLEOTIDE SEQUENCE [LARGE SCALE GENOMIC DNA]</scope>
    <source>
        <strain evidence="3 4">LMG 19747</strain>
    </source>
</reference>
<sequence length="481" mass="52957">MAGAVLLCAGLGPRAPAATTPTPLDPSALEISRRYNNIPAPITFVPSSLPPSVLAGAPLLVSPYTPPRRGPLTFLGHFFRQYGITPHAIFNQYYFTNPNVGPRNGRFGLGTGIALGFDVDLQKMIGLYGGELHFEEILFRPTANAGYPSAPAYAGAVGTYFAGIDMHNDLAGGWLALMTYYQRLLHDRILLSVGRTHPRRYFYFNNCDNALNCTDPIMQAAAGVLPPPYATWGGYFTSRLVDDLSLEAGVFEANLNQYYQGGNGWRWDTRTATGYLLIGGFNFRHLMISHKYGGRYQLMGFFNSSRYTDPYTGTAHNGRAGGEFRLQQMVWRKDHAHPVLQPLPESLHLFGAFGFAADPSSPFKGLAEMGLSYHGLFGRKLDTEQIKFSYARASEHQMLFQRRMRVRGGGDPAMGSQNIMRLELSGHISVMPGIAVEPTIQYIFNPDNYYNPAARTISTNGVVLEAALSVDMGFLTGLSHK</sequence>
<gene>
    <name evidence="3" type="ORF">HLH48_09815</name>
</gene>
<dbReference type="RefSeq" id="WP_182997332.1">
    <property type="nucleotide sequence ID" value="NZ_JABEQJ010000011.1"/>
</dbReference>
<dbReference type="EMBL" id="JABEQJ010000011">
    <property type="protein sequence ID" value="MBB2160465.1"/>
    <property type="molecule type" value="Genomic_DNA"/>
</dbReference>
<dbReference type="InterPro" id="IPR038673">
    <property type="entry name" value="OprB_sf"/>
</dbReference>
<dbReference type="PANTHER" id="PTHR37944">
    <property type="entry name" value="PORIN B"/>
    <property type="match status" value="1"/>
</dbReference>
<dbReference type="PANTHER" id="PTHR37944:SF1">
    <property type="entry name" value="PORIN B"/>
    <property type="match status" value="1"/>
</dbReference>